<protein>
    <recommendedName>
        <fullName evidence="4">Mechanosensitive channel protein 2/3 transmembrane domain-containing protein</fullName>
    </recommendedName>
</protein>
<gene>
    <name evidence="5" type="ORF">IFM89_024675</name>
</gene>
<dbReference type="Proteomes" id="UP000631114">
    <property type="component" value="Unassembled WGS sequence"/>
</dbReference>
<evidence type="ECO:0000256" key="1">
    <source>
        <dbReference type="ARBA" id="ARBA00004141"/>
    </source>
</evidence>
<dbReference type="GO" id="GO:0016020">
    <property type="term" value="C:membrane"/>
    <property type="evidence" value="ECO:0007669"/>
    <property type="project" value="UniProtKB-SubCell"/>
</dbReference>
<feature type="domain" description="Mechanosensitive channel protein 2/3 transmembrane" evidence="4">
    <location>
        <begin position="133"/>
        <end position="166"/>
    </location>
</feature>
<accession>A0A835ID29</accession>
<feature type="transmembrane region" description="Helical" evidence="3">
    <location>
        <begin position="90"/>
        <end position="112"/>
    </location>
</feature>
<evidence type="ECO:0000259" key="4">
    <source>
        <dbReference type="Pfam" id="PF25237"/>
    </source>
</evidence>
<organism evidence="5 6">
    <name type="scientific">Coptis chinensis</name>
    <dbReference type="NCBI Taxonomy" id="261450"/>
    <lineage>
        <taxon>Eukaryota</taxon>
        <taxon>Viridiplantae</taxon>
        <taxon>Streptophyta</taxon>
        <taxon>Embryophyta</taxon>
        <taxon>Tracheophyta</taxon>
        <taxon>Spermatophyta</taxon>
        <taxon>Magnoliopsida</taxon>
        <taxon>Ranunculales</taxon>
        <taxon>Ranunculaceae</taxon>
        <taxon>Coptidoideae</taxon>
        <taxon>Coptis</taxon>
    </lineage>
</organism>
<dbReference type="InterPro" id="IPR057483">
    <property type="entry name" value="MSL2/3_TM_dom"/>
</dbReference>
<proteinExistence type="inferred from homology"/>
<keyword evidence="6" id="KW-1185">Reference proteome</keyword>
<keyword evidence="3" id="KW-0472">Membrane</keyword>
<keyword evidence="3" id="KW-1133">Transmembrane helix</keyword>
<dbReference type="PANTHER" id="PTHR43634">
    <property type="entry name" value="OW CONDUCTANCE MECHANOSENSITIVE CHANNEL"/>
    <property type="match status" value="1"/>
</dbReference>
<dbReference type="AlphaFoldDB" id="A0A835ID29"/>
<dbReference type="OrthoDB" id="1737516at2759"/>
<evidence type="ECO:0000256" key="3">
    <source>
        <dbReference type="SAM" id="Phobius"/>
    </source>
</evidence>
<comment type="subcellular location">
    <subcellularLocation>
        <location evidence="1">Membrane</location>
        <topology evidence="1">Multi-pass membrane protein</topology>
    </subcellularLocation>
</comment>
<dbReference type="PANTHER" id="PTHR43634:SF2">
    <property type="entry name" value="LOW CONDUCTANCE MECHANOSENSITIVE CHANNEL YNAI"/>
    <property type="match status" value="1"/>
</dbReference>
<evidence type="ECO:0000256" key="2">
    <source>
        <dbReference type="ARBA" id="ARBA00008017"/>
    </source>
</evidence>
<dbReference type="InterPro" id="IPR045042">
    <property type="entry name" value="YnaI-like"/>
</dbReference>
<sequence>MIVVACSLQLSHELGICNNHKHTSKLKRLDALSFHLLHRVYQPIWSSPSRLNVFICRSSVIPIQVNEIPILKTAATAVARLYNGFPGNSFVLRLVPSLVIIVFAIWGLVPLVRYGRNLFLKQSDNSWKWSGAHYVTTSYLQLLLLWTGATLICRAFDPVVLSSEAS</sequence>
<comment type="caution">
    <text evidence="5">The sequence shown here is derived from an EMBL/GenBank/DDBJ whole genome shotgun (WGS) entry which is preliminary data.</text>
</comment>
<comment type="similarity">
    <text evidence="2">Belongs to the MscS (TC 1.A.23) family.</text>
</comment>
<name>A0A835ID29_9MAGN</name>
<evidence type="ECO:0000313" key="6">
    <source>
        <dbReference type="Proteomes" id="UP000631114"/>
    </source>
</evidence>
<evidence type="ECO:0000313" key="5">
    <source>
        <dbReference type="EMBL" id="KAF9615586.1"/>
    </source>
</evidence>
<dbReference type="EMBL" id="JADFTS010000003">
    <property type="protein sequence ID" value="KAF9615586.1"/>
    <property type="molecule type" value="Genomic_DNA"/>
</dbReference>
<keyword evidence="3" id="KW-0812">Transmembrane</keyword>
<reference evidence="5 6" key="1">
    <citation type="submission" date="2020-10" db="EMBL/GenBank/DDBJ databases">
        <title>The Coptis chinensis genome and diversification of protoberbering-type alkaloids.</title>
        <authorList>
            <person name="Wang B."/>
            <person name="Shu S."/>
            <person name="Song C."/>
            <person name="Liu Y."/>
        </authorList>
    </citation>
    <scope>NUCLEOTIDE SEQUENCE [LARGE SCALE GENOMIC DNA]</scope>
    <source>
        <strain evidence="5">HL-2020</strain>
        <tissue evidence="5">Leaf</tissue>
    </source>
</reference>
<dbReference type="Pfam" id="PF25237">
    <property type="entry name" value="MSL2_3"/>
    <property type="match status" value="1"/>
</dbReference>